<keyword evidence="6" id="KW-1133">Transmembrane helix</keyword>
<keyword evidence="2" id="KW-0479">Metal-binding</keyword>
<evidence type="ECO:0000259" key="7">
    <source>
        <dbReference type="PROSITE" id="PS51379"/>
    </source>
</evidence>
<dbReference type="AlphaFoldDB" id="A0A370E033"/>
<evidence type="ECO:0000256" key="1">
    <source>
        <dbReference type="ARBA" id="ARBA00022485"/>
    </source>
</evidence>
<evidence type="ECO:0000256" key="5">
    <source>
        <dbReference type="SAM" id="MobiDB-lite"/>
    </source>
</evidence>
<evidence type="ECO:0000313" key="8">
    <source>
        <dbReference type="EMBL" id="RDH91264.1"/>
    </source>
</evidence>
<keyword evidence="6" id="KW-0472">Membrane</keyword>
<accession>A0A370E033</accession>
<dbReference type="PANTHER" id="PTHR24960">
    <property type="entry name" value="PHOTOSYSTEM I IRON-SULFUR CENTER-RELATED"/>
    <property type="match status" value="1"/>
</dbReference>
<dbReference type="GO" id="GO:0051539">
    <property type="term" value="F:4 iron, 4 sulfur cluster binding"/>
    <property type="evidence" value="ECO:0007669"/>
    <property type="project" value="UniProtKB-KW"/>
</dbReference>
<reference evidence="8 9" key="1">
    <citation type="journal article" date="2018" name="ISME J.">
        <title>Endosymbiont genomes yield clues of tubeworm success.</title>
        <authorList>
            <person name="Li Y."/>
            <person name="Liles M.R."/>
            <person name="Halanych K.M."/>
        </authorList>
    </citation>
    <scope>NUCLEOTIDE SEQUENCE [LARGE SCALE GENOMIC DNA]</scope>
    <source>
        <strain evidence="8">A1422</strain>
    </source>
</reference>
<comment type="caution">
    <text evidence="8">The sequence shown here is derived from an EMBL/GenBank/DDBJ whole genome shotgun (WGS) entry which is preliminary data.</text>
</comment>
<evidence type="ECO:0000256" key="4">
    <source>
        <dbReference type="ARBA" id="ARBA00023014"/>
    </source>
</evidence>
<dbReference type="SUPFAM" id="SSF54862">
    <property type="entry name" value="4Fe-4S ferredoxins"/>
    <property type="match status" value="2"/>
</dbReference>
<evidence type="ECO:0000256" key="6">
    <source>
        <dbReference type="SAM" id="Phobius"/>
    </source>
</evidence>
<feature type="domain" description="4Fe-4S ferredoxin-type" evidence="7">
    <location>
        <begin position="261"/>
        <end position="289"/>
    </location>
</feature>
<gene>
    <name evidence="8" type="ORF">DIZ79_06725</name>
</gene>
<sequence>MSDMTTKKSKAKRPLSPKRREQSRREFLRSSVLTVGVVGVSLLGIIPVLQGTSIRLRPPGAIKTTFDEQEFFASCIKCGQCVQVCPVNAIKLADLEDGFGIGVPFIDARAQACDFSCDGLQCVLACPTGALTHHLDYPADTRMGFARLARPRACLAVQGKGFNGQARGPDYEGLLRYDEVDRWNPISVADHPYDLELCDLCVRQCPIEIRITQCAEKAKQAEASGDSGKVARVAEQHGNECPPKHAIALEPFELPNGETRMKPVIKEGCVGCGVCEMICPVESAAIVVDLDKTTDTLGG</sequence>
<dbReference type="PROSITE" id="PS51379">
    <property type="entry name" value="4FE4S_FER_2"/>
    <property type="match status" value="3"/>
</dbReference>
<dbReference type="PROSITE" id="PS00198">
    <property type="entry name" value="4FE4S_FER_1"/>
    <property type="match status" value="2"/>
</dbReference>
<keyword evidence="3" id="KW-0408">Iron</keyword>
<dbReference type="Pfam" id="PF12838">
    <property type="entry name" value="Fer4_7"/>
    <property type="match status" value="1"/>
</dbReference>
<keyword evidence="6" id="KW-0812">Transmembrane</keyword>
<feature type="domain" description="4Fe-4S ferredoxin-type" evidence="7">
    <location>
        <begin position="102"/>
        <end position="136"/>
    </location>
</feature>
<keyword evidence="4" id="KW-0411">Iron-sulfur</keyword>
<name>A0A370E033_9GAMM</name>
<feature type="region of interest" description="Disordered" evidence="5">
    <location>
        <begin position="1"/>
        <end position="23"/>
    </location>
</feature>
<keyword evidence="1" id="KW-0004">4Fe-4S</keyword>
<feature type="transmembrane region" description="Helical" evidence="6">
    <location>
        <begin position="27"/>
        <end position="49"/>
    </location>
</feature>
<dbReference type="GO" id="GO:0046872">
    <property type="term" value="F:metal ion binding"/>
    <property type="evidence" value="ECO:0007669"/>
    <property type="project" value="UniProtKB-KW"/>
</dbReference>
<proteinExistence type="predicted"/>
<evidence type="ECO:0000256" key="2">
    <source>
        <dbReference type="ARBA" id="ARBA00022723"/>
    </source>
</evidence>
<dbReference type="InterPro" id="IPR017900">
    <property type="entry name" value="4Fe4S_Fe_S_CS"/>
</dbReference>
<dbReference type="Pfam" id="PF12800">
    <property type="entry name" value="Fer4_4"/>
    <property type="match status" value="1"/>
</dbReference>
<dbReference type="Proteomes" id="UP000255508">
    <property type="component" value="Unassembled WGS sequence"/>
</dbReference>
<dbReference type="CDD" id="cd16373">
    <property type="entry name" value="DMSOR_beta_like"/>
    <property type="match status" value="1"/>
</dbReference>
<feature type="compositionally biased region" description="Basic residues" evidence="5">
    <location>
        <begin position="7"/>
        <end position="17"/>
    </location>
</feature>
<dbReference type="InterPro" id="IPR050157">
    <property type="entry name" value="PSI_iron-sulfur_center"/>
</dbReference>
<dbReference type="EMBL" id="QFXD01000127">
    <property type="protein sequence ID" value="RDH91264.1"/>
    <property type="molecule type" value="Genomic_DNA"/>
</dbReference>
<organism evidence="8 9">
    <name type="scientific">endosymbiont of Lamellibrachia luymesi</name>
    <dbReference type="NCBI Taxonomy" id="2200907"/>
    <lineage>
        <taxon>Bacteria</taxon>
        <taxon>Pseudomonadati</taxon>
        <taxon>Pseudomonadota</taxon>
        <taxon>Gammaproteobacteria</taxon>
        <taxon>sulfur-oxidizing symbionts</taxon>
    </lineage>
</organism>
<feature type="domain" description="4Fe-4S ferredoxin-type" evidence="7">
    <location>
        <begin position="62"/>
        <end position="95"/>
    </location>
</feature>
<dbReference type="InterPro" id="IPR017896">
    <property type="entry name" value="4Fe4S_Fe-S-bd"/>
</dbReference>
<dbReference type="PANTHER" id="PTHR24960:SF79">
    <property type="entry name" value="PHOTOSYSTEM I IRON-SULFUR CENTER"/>
    <property type="match status" value="1"/>
</dbReference>
<dbReference type="Gene3D" id="3.30.70.20">
    <property type="match status" value="2"/>
</dbReference>
<evidence type="ECO:0000313" key="9">
    <source>
        <dbReference type="Proteomes" id="UP000255508"/>
    </source>
</evidence>
<protein>
    <submittedName>
        <fullName evidence="8">4Fe-4S ferredoxin</fullName>
    </submittedName>
</protein>
<evidence type="ECO:0000256" key="3">
    <source>
        <dbReference type="ARBA" id="ARBA00023004"/>
    </source>
</evidence>